<evidence type="ECO:0008006" key="5">
    <source>
        <dbReference type="Google" id="ProtNLM"/>
    </source>
</evidence>
<dbReference type="Proteomes" id="UP001500002">
    <property type="component" value="Unassembled WGS sequence"/>
</dbReference>
<evidence type="ECO:0000256" key="2">
    <source>
        <dbReference type="SAM" id="Phobius"/>
    </source>
</evidence>
<evidence type="ECO:0000313" key="3">
    <source>
        <dbReference type="EMBL" id="GAA1813351.1"/>
    </source>
</evidence>
<sequence length="243" mass="25761">MSYPRDSIDPNRYTADPNEDPDTPFRNLDTAPTTLPVATTERLPDSWNDVVDADLLTADEVVERQRQRFGGVKIGSAFFGWLIAVGVVMIVTGVIAIVAVALGFDVTQSPRAMASDIPLDADTVTWTGVGALMLLLFAAFYCGGYVAGRMARFNGIVQGLAVWGWALVVAIAAAIMSVLLGMQNDVLGYADAFPRLPVADGVMTIALITAAVLVAVATLGGAMLGGVIGVRYHRRVDRFGLEG</sequence>
<keyword evidence="2" id="KW-1133">Transmembrane helix</keyword>
<reference evidence="3 4" key="1">
    <citation type="journal article" date="2019" name="Int. J. Syst. Evol. Microbiol.">
        <title>The Global Catalogue of Microorganisms (GCM) 10K type strain sequencing project: providing services to taxonomists for standard genome sequencing and annotation.</title>
        <authorList>
            <consortium name="The Broad Institute Genomics Platform"/>
            <consortium name="The Broad Institute Genome Sequencing Center for Infectious Disease"/>
            <person name="Wu L."/>
            <person name="Ma J."/>
        </authorList>
    </citation>
    <scope>NUCLEOTIDE SEQUENCE [LARGE SCALE GENOMIC DNA]</scope>
    <source>
        <strain evidence="3 4">JCM 14322</strain>
    </source>
</reference>
<gene>
    <name evidence="3" type="ORF">GCM10009749_23330</name>
</gene>
<feature type="transmembrane region" description="Helical" evidence="2">
    <location>
        <begin position="74"/>
        <end position="104"/>
    </location>
</feature>
<keyword evidence="4" id="KW-1185">Reference proteome</keyword>
<feature type="region of interest" description="Disordered" evidence="1">
    <location>
        <begin position="1"/>
        <end position="31"/>
    </location>
</feature>
<proteinExistence type="predicted"/>
<evidence type="ECO:0000256" key="1">
    <source>
        <dbReference type="SAM" id="MobiDB-lite"/>
    </source>
</evidence>
<feature type="transmembrane region" description="Helical" evidence="2">
    <location>
        <begin position="202"/>
        <end position="230"/>
    </location>
</feature>
<dbReference type="RefSeq" id="WP_344296361.1">
    <property type="nucleotide sequence ID" value="NZ_BAAANJ010000008.1"/>
</dbReference>
<evidence type="ECO:0000313" key="4">
    <source>
        <dbReference type="Proteomes" id="UP001500002"/>
    </source>
</evidence>
<feature type="transmembrane region" description="Helical" evidence="2">
    <location>
        <begin position="124"/>
        <end position="148"/>
    </location>
</feature>
<organism evidence="3 4">
    <name type="scientific">Agromyces neolithicus</name>
    <dbReference type="NCBI Taxonomy" id="269420"/>
    <lineage>
        <taxon>Bacteria</taxon>
        <taxon>Bacillati</taxon>
        <taxon>Actinomycetota</taxon>
        <taxon>Actinomycetes</taxon>
        <taxon>Micrococcales</taxon>
        <taxon>Microbacteriaceae</taxon>
        <taxon>Agromyces</taxon>
    </lineage>
</organism>
<accession>A0ABN2M7H7</accession>
<dbReference type="EMBL" id="BAAANJ010000008">
    <property type="protein sequence ID" value="GAA1813351.1"/>
    <property type="molecule type" value="Genomic_DNA"/>
</dbReference>
<name>A0ABN2M7H7_9MICO</name>
<feature type="transmembrane region" description="Helical" evidence="2">
    <location>
        <begin position="160"/>
        <end position="182"/>
    </location>
</feature>
<keyword evidence="2" id="KW-0472">Membrane</keyword>
<comment type="caution">
    <text evidence="3">The sequence shown here is derived from an EMBL/GenBank/DDBJ whole genome shotgun (WGS) entry which is preliminary data.</text>
</comment>
<protein>
    <recommendedName>
        <fullName evidence="5">Major facilitator superfamily (MFS) profile domain-containing protein</fullName>
    </recommendedName>
</protein>
<keyword evidence="2" id="KW-0812">Transmembrane</keyword>